<gene>
    <name evidence="14" type="ORF">EV690_0235</name>
</gene>
<keyword evidence="8" id="KW-0238">DNA-binding</keyword>
<keyword evidence="15" id="KW-1185">Reference proteome</keyword>
<dbReference type="GO" id="GO:0045893">
    <property type="term" value="P:positive regulation of DNA-templated transcription"/>
    <property type="evidence" value="ECO:0007669"/>
    <property type="project" value="InterPro"/>
</dbReference>
<dbReference type="OrthoDB" id="9802039at2"/>
<dbReference type="SUPFAM" id="SSF46955">
    <property type="entry name" value="Putative DNA-binding domain"/>
    <property type="match status" value="1"/>
</dbReference>
<evidence type="ECO:0000256" key="10">
    <source>
        <dbReference type="ARBA" id="ARBA00023163"/>
    </source>
</evidence>
<keyword evidence="10" id="KW-0804">Transcription</keyword>
<keyword evidence="6" id="KW-0186">Copper</keyword>
<dbReference type="NCBIfam" id="TIGR02044">
    <property type="entry name" value="CueR"/>
    <property type="match status" value="1"/>
</dbReference>
<name>A0A4R1KIS4_9GAMM</name>
<evidence type="ECO:0000256" key="5">
    <source>
        <dbReference type="ARBA" id="ARBA00022723"/>
    </source>
</evidence>
<comment type="subcellular location">
    <subcellularLocation>
        <location evidence="1">Cytoplasm</location>
    </subcellularLocation>
</comment>
<feature type="domain" description="HTH merR-type" evidence="13">
    <location>
        <begin position="1"/>
        <end position="68"/>
    </location>
</feature>
<dbReference type="PANTHER" id="PTHR30204">
    <property type="entry name" value="REDOX-CYCLING DRUG-SENSING TRANSCRIPTIONAL ACTIVATOR SOXR"/>
    <property type="match status" value="1"/>
</dbReference>
<keyword evidence="4" id="KW-0963">Cytoplasm</keyword>
<evidence type="ECO:0000259" key="13">
    <source>
        <dbReference type="PROSITE" id="PS50937"/>
    </source>
</evidence>
<dbReference type="PROSITE" id="PS50937">
    <property type="entry name" value="HTH_MERR_2"/>
    <property type="match status" value="1"/>
</dbReference>
<reference evidence="14 15" key="1">
    <citation type="submission" date="2019-03" db="EMBL/GenBank/DDBJ databases">
        <title>Genomic Encyclopedia of Type Strains, Phase IV (KMG-IV): sequencing the most valuable type-strain genomes for metagenomic binning, comparative biology and taxonomic classification.</title>
        <authorList>
            <person name="Goeker M."/>
        </authorList>
    </citation>
    <scope>NUCLEOTIDE SEQUENCE [LARGE SCALE GENOMIC DNA]</scope>
    <source>
        <strain evidence="14 15">DSM 18577</strain>
    </source>
</reference>
<evidence type="ECO:0000256" key="8">
    <source>
        <dbReference type="ARBA" id="ARBA00023125"/>
    </source>
</evidence>
<dbReference type="InterPro" id="IPR011789">
    <property type="entry name" value="CueR"/>
</dbReference>
<sequence>MKIGEVAKRCGLSVKTVRYYHDIGLVRARRADNGYRSYSQAQLDQLRFLGNCRKIGFSLEQCEQLLSLYVNKNRASSDVRRIATTHLNEIEERIAQLSKLRDSLHQLVGCCAGNNLPDCPILDSLAGHSSLQ</sequence>
<dbReference type="Gene3D" id="1.10.1660.10">
    <property type="match status" value="1"/>
</dbReference>
<dbReference type="GO" id="GO:0003700">
    <property type="term" value="F:DNA-binding transcription factor activity"/>
    <property type="evidence" value="ECO:0007669"/>
    <property type="project" value="InterPro"/>
</dbReference>
<keyword evidence="7" id="KW-0805">Transcription regulation</keyword>
<dbReference type="GO" id="GO:0005737">
    <property type="term" value="C:cytoplasm"/>
    <property type="evidence" value="ECO:0007669"/>
    <property type="project" value="UniProtKB-SubCell"/>
</dbReference>
<evidence type="ECO:0000256" key="12">
    <source>
        <dbReference type="ARBA" id="ARBA00032335"/>
    </source>
</evidence>
<dbReference type="PRINTS" id="PR00040">
    <property type="entry name" value="HTHMERR"/>
</dbReference>
<keyword evidence="5" id="KW-0479">Metal-binding</keyword>
<evidence type="ECO:0000256" key="3">
    <source>
        <dbReference type="ARBA" id="ARBA00017250"/>
    </source>
</evidence>
<organism evidence="14 15">
    <name type="scientific">Celerinatantimonas diazotrophica</name>
    <dbReference type="NCBI Taxonomy" id="412034"/>
    <lineage>
        <taxon>Bacteria</taxon>
        <taxon>Pseudomonadati</taxon>
        <taxon>Pseudomonadota</taxon>
        <taxon>Gammaproteobacteria</taxon>
        <taxon>Celerinatantimonadaceae</taxon>
        <taxon>Celerinatantimonas</taxon>
    </lineage>
</organism>
<dbReference type="InterPro" id="IPR009061">
    <property type="entry name" value="DNA-bd_dom_put_sf"/>
</dbReference>
<proteinExistence type="predicted"/>
<evidence type="ECO:0000256" key="11">
    <source>
        <dbReference type="ARBA" id="ARBA00031472"/>
    </source>
</evidence>
<evidence type="ECO:0000313" key="14">
    <source>
        <dbReference type="EMBL" id="TCK63349.1"/>
    </source>
</evidence>
<dbReference type="GO" id="GO:0005507">
    <property type="term" value="F:copper ion binding"/>
    <property type="evidence" value="ECO:0007669"/>
    <property type="project" value="InterPro"/>
</dbReference>
<dbReference type="RefSeq" id="WP_131911106.1">
    <property type="nucleotide sequence ID" value="NZ_OU594967.1"/>
</dbReference>
<evidence type="ECO:0000256" key="2">
    <source>
        <dbReference type="ARBA" id="ARBA00011738"/>
    </source>
</evidence>
<evidence type="ECO:0000256" key="6">
    <source>
        <dbReference type="ARBA" id="ARBA00023008"/>
    </source>
</evidence>
<comment type="caution">
    <text evidence="14">The sequence shown here is derived from an EMBL/GenBank/DDBJ whole genome shotgun (WGS) entry which is preliminary data.</text>
</comment>
<evidence type="ECO:0000256" key="1">
    <source>
        <dbReference type="ARBA" id="ARBA00004496"/>
    </source>
</evidence>
<dbReference type="InterPro" id="IPR047057">
    <property type="entry name" value="MerR_fam"/>
</dbReference>
<keyword evidence="9" id="KW-0010">Activator</keyword>
<evidence type="ECO:0000256" key="7">
    <source>
        <dbReference type="ARBA" id="ARBA00023015"/>
    </source>
</evidence>
<comment type="subunit">
    <text evidence="2">Homodimer.</text>
</comment>
<accession>A0A4R1KIS4</accession>
<evidence type="ECO:0000256" key="4">
    <source>
        <dbReference type="ARBA" id="ARBA00022490"/>
    </source>
</evidence>
<dbReference type="SMART" id="SM00422">
    <property type="entry name" value="HTH_MERR"/>
    <property type="match status" value="1"/>
</dbReference>
<protein>
    <recommendedName>
        <fullName evidence="3">HTH-type transcriptional regulator CueR</fullName>
    </recommendedName>
    <alternativeName>
        <fullName evidence="12">Copper efflux regulator</fullName>
    </alternativeName>
    <alternativeName>
        <fullName evidence="11">Copper export regulator</fullName>
    </alternativeName>
</protein>
<dbReference type="AlphaFoldDB" id="A0A4R1KIS4"/>
<evidence type="ECO:0000313" key="15">
    <source>
        <dbReference type="Proteomes" id="UP000295565"/>
    </source>
</evidence>
<dbReference type="InterPro" id="IPR000551">
    <property type="entry name" value="MerR-type_HTH_dom"/>
</dbReference>
<dbReference type="Proteomes" id="UP000295565">
    <property type="component" value="Unassembled WGS sequence"/>
</dbReference>
<dbReference type="Pfam" id="PF00376">
    <property type="entry name" value="MerR"/>
    <property type="match status" value="1"/>
</dbReference>
<dbReference type="PANTHER" id="PTHR30204:SF16">
    <property type="entry name" value="HTH-TYPE TRANSCRIPTIONAL REGULATOR CUER"/>
    <property type="match status" value="1"/>
</dbReference>
<dbReference type="InterPro" id="IPR015358">
    <property type="entry name" value="Tscrpt_reg_MerR_DNA-bd"/>
</dbReference>
<dbReference type="EMBL" id="SMGD01000002">
    <property type="protein sequence ID" value="TCK63349.1"/>
    <property type="molecule type" value="Genomic_DNA"/>
</dbReference>
<dbReference type="GO" id="GO:0003677">
    <property type="term" value="F:DNA binding"/>
    <property type="evidence" value="ECO:0007669"/>
    <property type="project" value="UniProtKB-KW"/>
</dbReference>
<dbReference type="Pfam" id="PF09278">
    <property type="entry name" value="MerR-DNA-bind"/>
    <property type="match status" value="1"/>
</dbReference>
<evidence type="ECO:0000256" key="9">
    <source>
        <dbReference type="ARBA" id="ARBA00023159"/>
    </source>
</evidence>